<dbReference type="EMBL" id="NOWC01000029">
    <property type="protein sequence ID" value="OZS72915.1"/>
    <property type="molecule type" value="Genomic_DNA"/>
</dbReference>
<dbReference type="RefSeq" id="WP_094962649.1">
    <property type="nucleotide sequence ID" value="NZ_NOWC01000029.1"/>
</dbReference>
<dbReference type="Proteomes" id="UP000824410">
    <property type="component" value="Unassembled WGS sequence"/>
</dbReference>
<dbReference type="AlphaFoldDB" id="A0A264VNT5"/>
<dbReference type="EMBL" id="SHDO01000004">
    <property type="protein sequence ID" value="MBX6979497.1"/>
    <property type="molecule type" value="Genomic_DNA"/>
</dbReference>
<proteinExistence type="predicted"/>
<evidence type="ECO:0000313" key="3">
    <source>
        <dbReference type="Proteomes" id="UP000216001"/>
    </source>
</evidence>
<sequence length="117" mass="13277">MSEASDKADLHRQLIRLGDMMGDGLHHEPGGKWISKEYRRVAKALGYDIPAVKRQSDPAREQRTEAINQRMQERVRDVPCPKCGGVLKQVRSGSMKANCEPCGNRYTLLTVQRKKSR</sequence>
<organism evidence="2 3">
    <name type="scientific">Providencia rettgeri</name>
    <dbReference type="NCBI Taxonomy" id="587"/>
    <lineage>
        <taxon>Bacteria</taxon>
        <taxon>Pseudomonadati</taxon>
        <taxon>Pseudomonadota</taxon>
        <taxon>Gammaproteobacteria</taxon>
        <taxon>Enterobacterales</taxon>
        <taxon>Morganellaceae</taxon>
        <taxon>Providencia</taxon>
    </lineage>
</organism>
<evidence type="ECO:0000313" key="2">
    <source>
        <dbReference type="EMBL" id="OZS72915.1"/>
    </source>
</evidence>
<accession>A0A264VNT5</accession>
<dbReference type="Proteomes" id="UP000216001">
    <property type="component" value="Unassembled WGS sequence"/>
</dbReference>
<name>A0A264VNT5_PRORE</name>
<gene>
    <name evidence="2" type="ORF">CHI95_19745</name>
    <name evidence="1" type="ORF">EX242_04330</name>
</gene>
<evidence type="ECO:0000313" key="1">
    <source>
        <dbReference type="EMBL" id="MBX6979497.1"/>
    </source>
</evidence>
<protein>
    <submittedName>
        <fullName evidence="2">Uncharacterized protein</fullName>
    </submittedName>
</protein>
<reference evidence="2 3" key="1">
    <citation type="submission" date="2017-07" db="EMBL/GenBank/DDBJ databases">
        <title>blaIMP-27 on transferable plasmids in Proteus mirabilis and Providencia rettgeri.</title>
        <authorList>
            <person name="Potter R."/>
        </authorList>
    </citation>
    <scope>NUCLEOTIDE SEQUENCE [LARGE SCALE GENOMIC DNA]</scope>
    <source>
        <strain evidence="2 3">PR1</strain>
    </source>
</reference>
<comment type="caution">
    <text evidence="2">The sequence shown here is derived from an EMBL/GenBank/DDBJ whole genome shotgun (WGS) entry which is preliminary data.</text>
</comment>
<reference evidence="1" key="2">
    <citation type="submission" date="2019-02" db="EMBL/GenBank/DDBJ databases">
        <title>Genomic characterization of isolates from hospital effluents in KZN, South Africa.</title>
        <authorList>
            <person name="Ntshobeni N."/>
            <person name="Allam M."/>
            <person name="Ismail A."/>
            <person name="Amoako D."/>
            <person name="Essack S."/>
            <person name="Chenia H."/>
        </authorList>
    </citation>
    <scope>NUCLEOTIDE SEQUENCE</scope>
    <source>
        <strain evidence="1">AFE97_S1</strain>
    </source>
</reference>